<gene>
    <name evidence="2" type="ORF">FYJ43_10795</name>
</gene>
<evidence type="ECO:0000313" key="3">
    <source>
        <dbReference type="Proteomes" id="UP000466104"/>
    </source>
</evidence>
<sequence length="82" mass="8976">MTAGPQRTCVGCRRVDDSANMRRYVLIDGVVVADLTGHAQGRGAYVHRVDECWKRAVANGFARSFRARAVVGADCQEQLPGR</sequence>
<reference evidence="2 3" key="1">
    <citation type="submission" date="2019-08" db="EMBL/GenBank/DDBJ databases">
        <title>In-depth cultivation of the pig gut microbiome towards novel bacterial diversity and tailored functional studies.</title>
        <authorList>
            <person name="Wylensek D."/>
            <person name="Hitch T.C.A."/>
            <person name="Clavel T."/>
        </authorList>
    </citation>
    <scope>NUCLEOTIDE SEQUENCE [LARGE SCALE GENOMIC DNA]</scope>
    <source>
        <strain evidence="2 3">WCA-380-WT-3A</strain>
    </source>
</reference>
<dbReference type="Pfam" id="PF04296">
    <property type="entry name" value="YlxR"/>
    <property type="match status" value="1"/>
</dbReference>
<accession>A0A7K0J954</accession>
<dbReference type="SUPFAM" id="SSF64376">
    <property type="entry name" value="YlxR-like"/>
    <property type="match status" value="1"/>
</dbReference>
<dbReference type="InterPro" id="IPR007393">
    <property type="entry name" value="YlxR_dom"/>
</dbReference>
<comment type="caution">
    <text evidence="2">The sequence shown here is derived from an EMBL/GenBank/DDBJ whole genome shotgun (WGS) entry which is preliminary data.</text>
</comment>
<organism evidence="2 3">
    <name type="scientific">Cutibacterium porci</name>
    <dbReference type="NCBI Taxonomy" id="2605781"/>
    <lineage>
        <taxon>Bacteria</taxon>
        <taxon>Bacillati</taxon>
        <taxon>Actinomycetota</taxon>
        <taxon>Actinomycetes</taxon>
        <taxon>Propionibacteriales</taxon>
        <taxon>Propionibacteriaceae</taxon>
        <taxon>Cutibacterium</taxon>
    </lineage>
</organism>
<dbReference type="Proteomes" id="UP000466104">
    <property type="component" value="Unassembled WGS sequence"/>
</dbReference>
<dbReference type="InterPro" id="IPR037465">
    <property type="entry name" value="YlxR"/>
</dbReference>
<dbReference type="Gene3D" id="3.30.1230.10">
    <property type="entry name" value="YlxR-like"/>
    <property type="match status" value="1"/>
</dbReference>
<dbReference type="AlphaFoldDB" id="A0A7K0J954"/>
<evidence type="ECO:0000259" key="1">
    <source>
        <dbReference type="Pfam" id="PF04296"/>
    </source>
</evidence>
<dbReference type="PANTHER" id="PTHR34215">
    <property type="entry name" value="BLL0784 PROTEIN"/>
    <property type="match status" value="1"/>
</dbReference>
<name>A0A7K0J954_9ACTN</name>
<proteinExistence type="predicted"/>
<feature type="domain" description="YlxR" evidence="1">
    <location>
        <begin position="7"/>
        <end position="77"/>
    </location>
</feature>
<protein>
    <submittedName>
        <fullName evidence="2">YlxR family protein</fullName>
    </submittedName>
</protein>
<dbReference type="PANTHER" id="PTHR34215:SF1">
    <property type="entry name" value="YLXR DOMAIN-CONTAINING PROTEIN"/>
    <property type="match status" value="1"/>
</dbReference>
<dbReference type="RefSeq" id="WP_154564664.1">
    <property type="nucleotide sequence ID" value="NZ_VUMG01000004.1"/>
</dbReference>
<keyword evidence="3" id="KW-1185">Reference proteome</keyword>
<dbReference type="EMBL" id="VUMG01000004">
    <property type="protein sequence ID" value="MSS46491.1"/>
    <property type="molecule type" value="Genomic_DNA"/>
</dbReference>
<dbReference type="InterPro" id="IPR035931">
    <property type="entry name" value="YlxR-like_sf"/>
</dbReference>
<evidence type="ECO:0000313" key="2">
    <source>
        <dbReference type="EMBL" id="MSS46491.1"/>
    </source>
</evidence>